<organism evidence="2 3">
    <name type="scientific">Spirosoma arboris</name>
    <dbReference type="NCBI Taxonomy" id="2682092"/>
    <lineage>
        <taxon>Bacteria</taxon>
        <taxon>Pseudomonadati</taxon>
        <taxon>Bacteroidota</taxon>
        <taxon>Cytophagia</taxon>
        <taxon>Cytophagales</taxon>
        <taxon>Cytophagaceae</taxon>
        <taxon>Spirosoma</taxon>
    </lineage>
</organism>
<evidence type="ECO:0000256" key="1">
    <source>
        <dbReference type="ARBA" id="ARBA00001954"/>
    </source>
</evidence>
<sequence length="327" mass="36910">MTSITPTTKVLDNPPFNMPWVESPFFTQELNQSNLDPELKEIALRFAKDGYVIFDPQISGSVLDKAIAGVEPLYKGGARVQDAWETVSATREIATAPRILEVLRILYRREPIPFQTLNFPVGTQQLTHSDAVHFNSIPQKFMCGVWVALEDIHNDNGPLHYYPGSHKLPFYDMIDMGLSGSSAQTVEELYGKEGVYREYEKRLATIIEAQGLKKMIMNMPKGNALIWASNLLHGGEPINDPTSSRHSQVTHYFFEDCVYYTPLRSDTTIDKLFVRKIRNIITGKLVPNKYFGRPVNQDGHAKAASITGIVRSIGRMLPKSLIKKIKR</sequence>
<dbReference type="Pfam" id="PF05721">
    <property type="entry name" value="PhyH"/>
    <property type="match status" value="1"/>
</dbReference>
<proteinExistence type="predicted"/>
<evidence type="ECO:0000313" key="2">
    <source>
        <dbReference type="EMBL" id="MVM34082.1"/>
    </source>
</evidence>
<dbReference type="EMBL" id="WPIN01000014">
    <property type="protein sequence ID" value="MVM34082.1"/>
    <property type="molecule type" value="Genomic_DNA"/>
</dbReference>
<keyword evidence="2" id="KW-0223">Dioxygenase</keyword>
<dbReference type="InterPro" id="IPR008775">
    <property type="entry name" value="Phytyl_CoA_dOase-like"/>
</dbReference>
<dbReference type="AlphaFoldDB" id="A0A7K1SJW1"/>
<dbReference type="Proteomes" id="UP000436006">
    <property type="component" value="Unassembled WGS sequence"/>
</dbReference>
<gene>
    <name evidence="2" type="ORF">GO755_28875</name>
</gene>
<keyword evidence="3" id="KW-1185">Reference proteome</keyword>
<name>A0A7K1SJW1_9BACT</name>
<comment type="caution">
    <text evidence="2">The sequence shown here is derived from an EMBL/GenBank/DDBJ whole genome shotgun (WGS) entry which is preliminary data.</text>
</comment>
<reference evidence="2 3" key="1">
    <citation type="submission" date="2019-12" db="EMBL/GenBank/DDBJ databases">
        <title>Spirosoma sp. HMF4905 genome sequencing and assembly.</title>
        <authorList>
            <person name="Kang H."/>
            <person name="Cha I."/>
            <person name="Kim H."/>
            <person name="Joh K."/>
        </authorList>
    </citation>
    <scope>NUCLEOTIDE SEQUENCE [LARGE SCALE GENOMIC DNA]</scope>
    <source>
        <strain evidence="2 3">HMF4905</strain>
    </source>
</reference>
<keyword evidence="2" id="KW-0560">Oxidoreductase</keyword>
<protein>
    <submittedName>
        <fullName evidence="2">Phytanoyl-CoA dioxygenase</fullName>
    </submittedName>
</protein>
<dbReference type="Gene3D" id="2.60.120.620">
    <property type="entry name" value="q2cbj1_9rhob like domain"/>
    <property type="match status" value="1"/>
</dbReference>
<dbReference type="RefSeq" id="WP_157588844.1">
    <property type="nucleotide sequence ID" value="NZ_WPIN01000014.1"/>
</dbReference>
<accession>A0A7K1SJW1</accession>
<comment type="cofactor">
    <cofactor evidence="1">
        <name>Fe(2+)</name>
        <dbReference type="ChEBI" id="CHEBI:29033"/>
    </cofactor>
</comment>
<evidence type="ECO:0000313" key="3">
    <source>
        <dbReference type="Proteomes" id="UP000436006"/>
    </source>
</evidence>
<dbReference type="GO" id="GO:0016706">
    <property type="term" value="F:2-oxoglutarate-dependent dioxygenase activity"/>
    <property type="evidence" value="ECO:0007669"/>
    <property type="project" value="UniProtKB-ARBA"/>
</dbReference>
<dbReference type="PANTHER" id="PTHR20883">
    <property type="entry name" value="PHYTANOYL-COA DIOXYGENASE DOMAIN CONTAINING 1"/>
    <property type="match status" value="1"/>
</dbReference>
<dbReference type="PANTHER" id="PTHR20883:SF48">
    <property type="entry name" value="ECTOINE DIOXYGENASE"/>
    <property type="match status" value="1"/>
</dbReference>
<dbReference type="SUPFAM" id="SSF51197">
    <property type="entry name" value="Clavaminate synthase-like"/>
    <property type="match status" value="1"/>
</dbReference>
<dbReference type="GO" id="GO:0005506">
    <property type="term" value="F:iron ion binding"/>
    <property type="evidence" value="ECO:0007669"/>
    <property type="project" value="UniProtKB-ARBA"/>
</dbReference>